<evidence type="ECO:0000313" key="2">
    <source>
        <dbReference type="Proteomes" id="UP000647836"/>
    </source>
</evidence>
<dbReference type="EMBL" id="JADEXF010000886">
    <property type="protein sequence ID" value="MBE9107539.1"/>
    <property type="molecule type" value="Genomic_DNA"/>
</dbReference>
<accession>A0ABR9U4E6</accession>
<evidence type="ECO:0000313" key="1">
    <source>
        <dbReference type="EMBL" id="MBE9107539.1"/>
    </source>
</evidence>
<protein>
    <submittedName>
        <fullName evidence="1">Uncharacterized protein</fullName>
    </submittedName>
</protein>
<dbReference type="RefSeq" id="WP_194047443.1">
    <property type="nucleotide sequence ID" value="NZ_JADEXF010000886.1"/>
</dbReference>
<reference evidence="1 2" key="1">
    <citation type="submission" date="2020-10" db="EMBL/GenBank/DDBJ databases">
        <authorList>
            <person name="Castelo-Branco R."/>
            <person name="Eusebio N."/>
            <person name="Adriana R."/>
            <person name="Vieira A."/>
            <person name="Brugerolle De Fraissinette N."/>
            <person name="Rezende De Castro R."/>
            <person name="Schneider M.P."/>
            <person name="Vasconcelos V."/>
            <person name="Leao P.N."/>
        </authorList>
    </citation>
    <scope>NUCLEOTIDE SEQUENCE [LARGE SCALE GENOMIC DNA]</scope>
    <source>
        <strain evidence="1 2">LEGE 07299</strain>
    </source>
</reference>
<sequence length="66" mass="7204">MLISNLKTENMFVELLDKEAESISGGISVKADELNLSFKNVALDIAGFKIFLKKGFINLTGVELSV</sequence>
<comment type="caution">
    <text evidence="1">The sequence shown here is derived from an EMBL/GenBank/DDBJ whole genome shotgun (WGS) entry which is preliminary data.</text>
</comment>
<keyword evidence="2" id="KW-1185">Reference proteome</keyword>
<gene>
    <name evidence="1" type="ORF">IQ229_22200</name>
</gene>
<organism evidence="1 2">
    <name type="scientific">Nostoc cf. edaphicum LEGE 07299</name>
    <dbReference type="NCBI Taxonomy" id="2777974"/>
    <lineage>
        <taxon>Bacteria</taxon>
        <taxon>Bacillati</taxon>
        <taxon>Cyanobacteriota</taxon>
        <taxon>Cyanophyceae</taxon>
        <taxon>Nostocales</taxon>
        <taxon>Nostocaceae</taxon>
        <taxon>Nostoc</taxon>
    </lineage>
</organism>
<dbReference type="Proteomes" id="UP000647836">
    <property type="component" value="Unassembled WGS sequence"/>
</dbReference>
<name>A0ABR9U4E6_9NOSO</name>
<proteinExistence type="predicted"/>